<dbReference type="STRING" id="1479485.DA73_0219475"/>
<accession>A0A0C1REN9</accession>
<name>A0A0C1REN9_9CYAN</name>
<dbReference type="AlphaFoldDB" id="A0A0C1REN9"/>
<dbReference type="Gene3D" id="3.60.90.10">
    <property type="entry name" value="S-adenosylmethionine decarboxylase"/>
    <property type="match status" value="1"/>
</dbReference>
<dbReference type="RefSeq" id="WP_038086500.1">
    <property type="nucleotide sequence ID" value="NZ_JHEG04000001.1"/>
</dbReference>
<dbReference type="EMBL" id="JHEG02000048">
    <property type="protein sequence ID" value="KIE10690.1"/>
    <property type="molecule type" value="Genomic_DNA"/>
</dbReference>
<evidence type="ECO:0000313" key="1">
    <source>
        <dbReference type="EMBL" id="KAF3886684.1"/>
    </source>
</evidence>
<sequence length="120" mass="13754">MKNLAPEIFRQRLLIEGFFNIEVTREVLANYLKEIAEHLEVRSYGEAVIFSPSSGMGKEENQGFDAFLPLIDSGISAYIWSYHKFFSIFLYTCKGFNEEAAISFTKDFFQVEGEITSQSI</sequence>
<dbReference type="EMBL" id="JHEG04000001">
    <property type="protein sequence ID" value="KAF3886684.1"/>
    <property type="molecule type" value="Genomic_DNA"/>
</dbReference>
<protein>
    <submittedName>
        <fullName evidence="2">Uncharacterized protein</fullName>
    </submittedName>
</protein>
<dbReference type="OrthoDB" id="1494132at2"/>
<evidence type="ECO:0000313" key="3">
    <source>
        <dbReference type="Proteomes" id="UP000029738"/>
    </source>
</evidence>
<reference evidence="2" key="1">
    <citation type="journal article" date="2015" name="Genome Announc.">
        <title>Draft Genome Sequence of Tolypothrix boutellei Strain VB521301.</title>
        <authorList>
            <person name="Chandrababunaidu M.M."/>
            <person name="Singh D."/>
            <person name="Sen D."/>
            <person name="Bhan S."/>
            <person name="Das S."/>
            <person name="Gupta A."/>
            <person name="Adhikary S.P."/>
            <person name="Tripathy S."/>
        </authorList>
    </citation>
    <scope>NUCLEOTIDE SEQUENCE</scope>
    <source>
        <strain evidence="2">VB521301</strain>
    </source>
</reference>
<organism evidence="2">
    <name type="scientific">Tolypothrix bouteillei VB521301</name>
    <dbReference type="NCBI Taxonomy" id="1479485"/>
    <lineage>
        <taxon>Bacteria</taxon>
        <taxon>Bacillati</taxon>
        <taxon>Cyanobacteriota</taxon>
        <taxon>Cyanophyceae</taxon>
        <taxon>Nostocales</taxon>
        <taxon>Tolypothrichaceae</taxon>
        <taxon>Tolypothrix</taxon>
    </lineage>
</organism>
<proteinExistence type="predicted"/>
<dbReference type="Proteomes" id="UP000029738">
    <property type="component" value="Unassembled WGS sequence"/>
</dbReference>
<gene>
    <name evidence="2" type="ORF">DA73_0219475</name>
    <name evidence="1" type="ORF">DA73_0400015265</name>
</gene>
<comment type="caution">
    <text evidence="2">The sequence shown here is derived from an EMBL/GenBank/DDBJ whole genome shotgun (WGS) entry which is preliminary data.</text>
</comment>
<evidence type="ECO:0000313" key="2">
    <source>
        <dbReference type="EMBL" id="KIE10690.1"/>
    </source>
</evidence>
<reference evidence="1" key="2">
    <citation type="submission" date="2019-11" db="EMBL/GenBank/DDBJ databases">
        <title>Improved Assembly of Tolypothrix boutellei genome.</title>
        <authorList>
            <person name="Sarangi A.N."/>
            <person name="Mukherjee M."/>
            <person name="Ghosh S."/>
            <person name="Singh D."/>
            <person name="Das A."/>
            <person name="Kant S."/>
            <person name="Prusty A."/>
            <person name="Tripathy S."/>
        </authorList>
    </citation>
    <scope>NUCLEOTIDE SEQUENCE</scope>
    <source>
        <strain evidence="1">VB521301</strain>
    </source>
</reference>
<keyword evidence="3" id="KW-1185">Reference proteome</keyword>